<dbReference type="Proteomes" id="UP001138961">
    <property type="component" value="Unassembled WGS sequence"/>
</dbReference>
<accession>A0ABS8BSA6</accession>
<reference evidence="2" key="1">
    <citation type="submission" date="2021-10" db="EMBL/GenBank/DDBJ databases">
        <title>Loktanella gaetbuli sp. nov., isolated from a tidal flat.</title>
        <authorList>
            <person name="Park S."/>
            <person name="Yoon J.-H."/>
        </authorList>
    </citation>
    <scope>NUCLEOTIDE SEQUENCE</scope>
    <source>
        <strain evidence="2">TSTF-M6</strain>
    </source>
</reference>
<feature type="domain" description="IraD/Gp25-like" evidence="1">
    <location>
        <begin position="14"/>
        <end position="99"/>
    </location>
</feature>
<keyword evidence="3" id="KW-1185">Reference proteome</keyword>
<organism evidence="2 3">
    <name type="scientific">Loktanella gaetbuli</name>
    <dbReference type="NCBI Taxonomy" id="2881335"/>
    <lineage>
        <taxon>Bacteria</taxon>
        <taxon>Pseudomonadati</taxon>
        <taxon>Pseudomonadota</taxon>
        <taxon>Alphaproteobacteria</taxon>
        <taxon>Rhodobacterales</taxon>
        <taxon>Roseobacteraceae</taxon>
        <taxon>Loktanella</taxon>
    </lineage>
</organism>
<gene>
    <name evidence="2" type="ORF">LGQ03_05035</name>
</gene>
<evidence type="ECO:0000313" key="3">
    <source>
        <dbReference type="Proteomes" id="UP001138961"/>
    </source>
</evidence>
<proteinExistence type="predicted"/>
<name>A0ABS8BSA6_9RHOB</name>
<evidence type="ECO:0000259" key="1">
    <source>
        <dbReference type="Pfam" id="PF04965"/>
    </source>
</evidence>
<dbReference type="Pfam" id="PF04965">
    <property type="entry name" value="GPW_gp25"/>
    <property type="match status" value="1"/>
</dbReference>
<dbReference type="SUPFAM" id="SSF160719">
    <property type="entry name" value="gpW/gp25-like"/>
    <property type="match status" value="1"/>
</dbReference>
<dbReference type="Gene3D" id="3.10.450.40">
    <property type="match status" value="1"/>
</dbReference>
<dbReference type="RefSeq" id="WP_226747510.1">
    <property type="nucleotide sequence ID" value="NZ_JAJATZ010000002.1"/>
</dbReference>
<evidence type="ECO:0000313" key="2">
    <source>
        <dbReference type="EMBL" id="MCB5198596.1"/>
    </source>
</evidence>
<protein>
    <submittedName>
        <fullName evidence="2">GPW/gp25 family protein</fullName>
    </submittedName>
</protein>
<dbReference type="EMBL" id="JAJATZ010000002">
    <property type="protein sequence ID" value="MCB5198596.1"/>
    <property type="molecule type" value="Genomic_DNA"/>
</dbReference>
<dbReference type="InterPro" id="IPR007048">
    <property type="entry name" value="IraD/Gp25-like"/>
</dbReference>
<comment type="caution">
    <text evidence="2">The sequence shown here is derived from an EMBL/GenBank/DDBJ whole genome shotgun (WGS) entry which is preliminary data.</text>
</comment>
<sequence length="112" mass="12088">MTGLSRHTGQRLTLDAHLAQSVGVILSTPKGSRVLRRDFGSDLPRLIDMPVTPATVIEVYAATAEAIDLWEPRLTLRRVSVTESAAGRVILDLEAEIAGQVTTRTIPVEVTA</sequence>